<dbReference type="InterPro" id="IPR011993">
    <property type="entry name" value="PH-like_dom_sf"/>
</dbReference>
<dbReference type="WBParaSite" id="maker-uti_cns_0046246-snap-gene-0.2-mRNA-1">
    <property type="protein sequence ID" value="maker-uti_cns_0046246-snap-gene-0.2-mRNA-1"/>
    <property type="gene ID" value="maker-uti_cns_0046246-snap-gene-0.2"/>
</dbReference>
<sequence>SSNKGGSISSGAPLPAGYQMQFGFKDQLIVRPSEMLMHFGSLNLADAKTGAISAHIRVFLFPDLLLLAKAGSQAERDQNSLIYELLRAPIHIHQITQCFVMKGNSDLSIKYIGPDGRSQEHLRLRCQSGERDCHIWCRRIQDRLLQTVIL</sequence>
<dbReference type="Gene3D" id="2.30.29.30">
    <property type="entry name" value="Pleckstrin-homology domain (PH domain)/Phosphotyrosine-binding domain (PTB)"/>
    <property type="match status" value="1"/>
</dbReference>
<dbReference type="Proteomes" id="UP000095280">
    <property type="component" value="Unplaced"/>
</dbReference>
<evidence type="ECO:0000313" key="2">
    <source>
        <dbReference type="WBParaSite" id="maker-uti_cns_0000701-snap-gene-0.4-mRNA-1"/>
    </source>
</evidence>
<name>A0A1I8G467_9PLAT</name>
<dbReference type="WBParaSite" id="maker-uti_cns_0000701-snap-gene-0.4-mRNA-1">
    <property type="protein sequence ID" value="maker-uti_cns_0000701-snap-gene-0.4-mRNA-1"/>
    <property type="gene ID" value="maker-uti_cns_0000701-snap-gene-0.4"/>
</dbReference>
<proteinExistence type="predicted"/>
<reference evidence="2 3" key="1">
    <citation type="submission" date="2016-11" db="UniProtKB">
        <authorList>
            <consortium name="WormBaseParasite"/>
        </authorList>
    </citation>
    <scope>IDENTIFICATION</scope>
</reference>
<evidence type="ECO:0000313" key="3">
    <source>
        <dbReference type="WBParaSite" id="maker-uti_cns_0046246-snap-gene-0.2-mRNA-1"/>
    </source>
</evidence>
<accession>A0A1I8G467</accession>
<evidence type="ECO:0000313" key="1">
    <source>
        <dbReference type="Proteomes" id="UP000095280"/>
    </source>
</evidence>
<organism evidence="1 2">
    <name type="scientific">Macrostomum lignano</name>
    <dbReference type="NCBI Taxonomy" id="282301"/>
    <lineage>
        <taxon>Eukaryota</taxon>
        <taxon>Metazoa</taxon>
        <taxon>Spiralia</taxon>
        <taxon>Lophotrochozoa</taxon>
        <taxon>Platyhelminthes</taxon>
        <taxon>Rhabditophora</taxon>
        <taxon>Macrostomorpha</taxon>
        <taxon>Macrostomida</taxon>
        <taxon>Macrostomidae</taxon>
        <taxon>Macrostomum</taxon>
    </lineage>
</organism>
<dbReference type="AlphaFoldDB" id="A0A1I8G467"/>
<protein>
    <submittedName>
        <fullName evidence="2 3">PH domain-containing protein</fullName>
    </submittedName>
</protein>
<keyword evidence="1" id="KW-1185">Reference proteome</keyword>